<keyword evidence="2" id="KW-1185">Reference proteome</keyword>
<reference evidence="3" key="1">
    <citation type="submission" date="2016-11" db="UniProtKB">
        <authorList>
            <consortium name="WormBaseParasite"/>
        </authorList>
    </citation>
    <scope>IDENTIFICATION</scope>
</reference>
<proteinExistence type="predicted"/>
<evidence type="ECO:0000256" key="1">
    <source>
        <dbReference type="SAM" id="MobiDB-lite"/>
    </source>
</evidence>
<feature type="compositionally biased region" description="Polar residues" evidence="1">
    <location>
        <begin position="1"/>
        <end position="11"/>
    </location>
</feature>
<accession>A0A1I7WRV8</accession>
<evidence type="ECO:0000313" key="2">
    <source>
        <dbReference type="Proteomes" id="UP000095283"/>
    </source>
</evidence>
<feature type="region of interest" description="Disordered" evidence="1">
    <location>
        <begin position="1"/>
        <end position="27"/>
    </location>
</feature>
<sequence>MSDQELNSSRNWPALARREGKHRQERGRYMKHRTEARASSLRGGWTEADDFGAENISNNKPVNLNRDTANQLQNKMTNQATNTPHWGLFTGWPSLQSDDSHNYQMWHPGEFPQEIDTPRNCFESEEDIDWSHVLPNQKVIEEVQARSFDCEISMGPSIRMKIVSHIRENCERASNGSYKVGSFVRCDVDSTEKDPFRRCRFYLPDIWNYNDEMTELRNTIDSTFGSSSVNGETMEIAVPECNYSVIIKQGGDCELLWNDESFSALIDVNCTEDIDKFCRNTFKGVISVCSLESSCEEFFYFNSFFQVNRLSRLEKLQCHKVFRTPLFECLVRVTFGSREQCRDAIMMCQANRIARPFPKFLLDGTEIWNSSDTSSISFILKWYRRPSKGRATLIMELNCIPEDLQEDCELEWYLRHVLSLNGIEMENVSIHRYHHKERCNIVEIINRRLIIASIDSRVWNRLVPLKRNEWALVLSGELPWKVQVHPEQPDSEVQQASVLFMDVSMGLAIANNLLPLTPRPDVFVINSLDKLGVRILPKYRISLPITREVRVACDFIIRFVNYTFINYSEWDESERQASDMYDCCDWVRLVDMMWDNKTRTGYIYIEGWPVSYV</sequence>
<protein>
    <submittedName>
        <fullName evidence="3">Tudor domain-containing protein</fullName>
    </submittedName>
</protein>
<evidence type="ECO:0000313" key="3">
    <source>
        <dbReference type="WBParaSite" id="Hba_07826"/>
    </source>
</evidence>
<dbReference type="AlphaFoldDB" id="A0A1I7WRV8"/>
<dbReference type="WBParaSite" id="Hba_07826">
    <property type="protein sequence ID" value="Hba_07826"/>
    <property type="gene ID" value="Hba_07826"/>
</dbReference>
<name>A0A1I7WRV8_HETBA</name>
<organism evidence="2 3">
    <name type="scientific">Heterorhabditis bacteriophora</name>
    <name type="common">Entomopathogenic nematode worm</name>
    <dbReference type="NCBI Taxonomy" id="37862"/>
    <lineage>
        <taxon>Eukaryota</taxon>
        <taxon>Metazoa</taxon>
        <taxon>Ecdysozoa</taxon>
        <taxon>Nematoda</taxon>
        <taxon>Chromadorea</taxon>
        <taxon>Rhabditida</taxon>
        <taxon>Rhabditina</taxon>
        <taxon>Rhabditomorpha</taxon>
        <taxon>Strongyloidea</taxon>
        <taxon>Heterorhabditidae</taxon>
        <taxon>Heterorhabditis</taxon>
    </lineage>
</organism>
<dbReference type="Proteomes" id="UP000095283">
    <property type="component" value="Unplaced"/>
</dbReference>